<feature type="non-terminal residue" evidence="1">
    <location>
        <position position="1"/>
    </location>
</feature>
<dbReference type="Proteomes" id="UP001529510">
    <property type="component" value="Unassembled WGS sequence"/>
</dbReference>
<accession>A0ABD0QGF3</accession>
<proteinExistence type="predicted"/>
<keyword evidence="2" id="KW-1185">Reference proteome</keyword>
<dbReference type="AlphaFoldDB" id="A0ABD0QGF3"/>
<evidence type="ECO:0000313" key="1">
    <source>
        <dbReference type="EMBL" id="KAL0185233.1"/>
    </source>
</evidence>
<name>A0ABD0QGF3_CIRMR</name>
<sequence length="56" mass="6401">CVPDVYPGNRLAWCFWLLCGSRVPFLQHVVDLCCHAFTDGQPHLHREHLRGCAAVR</sequence>
<evidence type="ECO:0000313" key="2">
    <source>
        <dbReference type="Proteomes" id="UP001529510"/>
    </source>
</evidence>
<comment type="caution">
    <text evidence="1">The sequence shown here is derived from an EMBL/GenBank/DDBJ whole genome shotgun (WGS) entry which is preliminary data.</text>
</comment>
<organism evidence="1 2">
    <name type="scientific">Cirrhinus mrigala</name>
    <name type="common">Mrigala</name>
    <dbReference type="NCBI Taxonomy" id="683832"/>
    <lineage>
        <taxon>Eukaryota</taxon>
        <taxon>Metazoa</taxon>
        <taxon>Chordata</taxon>
        <taxon>Craniata</taxon>
        <taxon>Vertebrata</taxon>
        <taxon>Euteleostomi</taxon>
        <taxon>Actinopterygii</taxon>
        <taxon>Neopterygii</taxon>
        <taxon>Teleostei</taxon>
        <taxon>Ostariophysi</taxon>
        <taxon>Cypriniformes</taxon>
        <taxon>Cyprinidae</taxon>
        <taxon>Labeoninae</taxon>
        <taxon>Labeonini</taxon>
        <taxon>Cirrhinus</taxon>
    </lineage>
</organism>
<reference evidence="1 2" key="1">
    <citation type="submission" date="2024-05" db="EMBL/GenBank/DDBJ databases">
        <title>Genome sequencing and assembly of Indian major carp, Cirrhinus mrigala (Hamilton, 1822).</title>
        <authorList>
            <person name="Mohindra V."/>
            <person name="Chowdhury L.M."/>
            <person name="Lal K."/>
            <person name="Jena J.K."/>
        </authorList>
    </citation>
    <scope>NUCLEOTIDE SEQUENCE [LARGE SCALE GENOMIC DNA]</scope>
    <source>
        <strain evidence="1">CM1030</strain>
        <tissue evidence="1">Blood</tissue>
    </source>
</reference>
<dbReference type="EMBL" id="JAMKFB020000009">
    <property type="protein sequence ID" value="KAL0185233.1"/>
    <property type="molecule type" value="Genomic_DNA"/>
</dbReference>
<gene>
    <name evidence="1" type="ORF">M9458_020930</name>
</gene>
<feature type="non-terminal residue" evidence="1">
    <location>
        <position position="56"/>
    </location>
</feature>
<protein>
    <submittedName>
        <fullName evidence="1">Uncharacterized protein</fullName>
    </submittedName>
</protein>